<feature type="domain" description="4Fe-4S ferredoxin-type" evidence="9">
    <location>
        <begin position="3"/>
        <end position="33"/>
    </location>
</feature>
<keyword evidence="7 8" id="KW-0411">Iron-sulfur</keyword>
<dbReference type="PANTHER" id="PTHR42859">
    <property type="entry name" value="OXIDOREDUCTASE"/>
    <property type="match status" value="1"/>
</dbReference>
<keyword evidence="5 8" id="KW-0249">Electron transport</keyword>
<evidence type="ECO:0000256" key="7">
    <source>
        <dbReference type="ARBA" id="ARBA00023014"/>
    </source>
</evidence>
<keyword evidence="6 8" id="KW-0408">Iron</keyword>
<keyword evidence="2 8" id="KW-0813">Transport</keyword>
<sequence>MPVKLEIHPEKCVGCRTCELACSFKKTGNFDPHLSRVQVAIGNPRTIMYPVACIQCAEQSCVKACPVSALRKDEATNAVLLDSDICTGCGLCVKSCPYSAISMDERGRKPLICDLCGGDPECVKWCPTGALEAKNI</sequence>
<dbReference type="InterPro" id="IPR050294">
    <property type="entry name" value="RnfB_subfamily"/>
</dbReference>
<name>A0A147JVW6_HADYE</name>
<evidence type="ECO:0000259" key="9">
    <source>
        <dbReference type="PROSITE" id="PS51379"/>
    </source>
</evidence>
<dbReference type="GO" id="GO:0051539">
    <property type="term" value="F:4 iron, 4 sulfur cluster binding"/>
    <property type="evidence" value="ECO:0007669"/>
    <property type="project" value="UniProtKB-UniRule"/>
</dbReference>
<comment type="cofactor">
    <cofactor evidence="1 8">
        <name>[4Fe-4S] cluster</name>
        <dbReference type="ChEBI" id="CHEBI:49883"/>
    </cofactor>
</comment>
<evidence type="ECO:0000256" key="1">
    <source>
        <dbReference type="ARBA" id="ARBA00001966"/>
    </source>
</evidence>
<dbReference type="SUPFAM" id="SSF54862">
    <property type="entry name" value="4Fe-4S ferredoxins"/>
    <property type="match status" value="1"/>
</dbReference>
<evidence type="ECO:0000256" key="4">
    <source>
        <dbReference type="ARBA" id="ARBA00022723"/>
    </source>
</evidence>
<protein>
    <recommendedName>
        <fullName evidence="8">Ferredoxin</fullName>
    </recommendedName>
</protein>
<dbReference type="GO" id="GO:0046872">
    <property type="term" value="F:metal ion binding"/>
    <property type="evidence" value="ECO:0007669"/>
    <property type="project" value="UniProtKB-UniRule"/>
</dbReference>
<evidence type="ECO:0000256" key="6">
    <source>
        <dbReference type="ARBA" id="ARBA00023004"/>
    </source>
</evidence>
<evidence type="ECO:0000256" key="2">
    <source>
        <dbReference type="ARBA" id="ARBA00022448"/>
    </source>
</evidence>
<evidence type="ECO:0000256" key="3">
    <source>
        <dbReference type="ARBA" id="ARBA00022485"/>
    </source>
</evidence>
<dbReference type="STRING" id="1776334.APZ16_05105"/>
<dbReference type="Pfam" id="PF00037">
    <property type="entry name" value="Fer4"/>
    <property type="match status" value="1"/>
</dbReference>
<accession>A0A147JVW6</accession>
<keyword evidence="3 8" id="KW-0004">4Fe-4S</keyword>
<comment type="function">
    <text evidence="8">Ferredoxins are iron-sulfur proteins that transfer electrons in a wide variety of metabolic reactions.</text>
</comment>
<dbReference type="PRINTS" id="PR00354">
    <property type="entry name" value="7FE8SFRDOXIN"/>
</dbReference>
<dbReference type="PROSITE" id="PS00198">
    <property type="entry name" value="4FE4S_FER_1"/>
    <property type="match status" value="1"/>
</dbReference>
<proteinExistence type="predicted"/>
<dbReference type="Proteomes" id="UP000074294">
    <property type="component" value="Unassembled WGS sequence"/>
</dbReference>
<gene>
    <name evidence="10" type="ORF">APZ16_05105</name>
</gene>
<keyword evidence="4 8" id="KW-0479">Metal-binding</keyword>
<dbReference type="CDD" id="cd10550">
    <property type="entry name" value="DMSOR_beta_like"/>
    <property type="match status" value="1"/>
</dbReference>
<feature type="domain" description="4Fe-4S ferredoxin-type" evidence="9">
    <location>
        <begin position="77"/>
        <end position="106"/>
    </location>
</feature>
<organism evidence="10 11">
    <name type="scientific">Hadarchaeum yellowstonense</name>
    <dbReference type="NCBI Taxonomy" id="1776334"/>
    <lineage>
        <taxon>Archaea</taxon>
        <taxon>Methanobacteriati</taxon>
        <taxon>Candidatus Hadarchaeota</taxon>
        <taxon>Candidatus Hadarchaeia</taxon>
        <taxon>Candidatus Hadarchaeales</taxon>
        <taxon>Candidatus Hadarchaeaceae</taxon>
        <taxon>Candidatus Hadarchaeum</taxon>
    </lineage>
</organism>
<dbReference type="InterPro" id="IPR000813">
    <property type="entry name" value="7Fe_ferredoxin"/>
</dbReference>
<reference evidence="10 11" key="1">
    <citation type="journal article" date="2016" name="Nat. Microbiol.">
        <title>Genomic inference of the metabolism of cosmopolitan subsurface Archaea, Hadesarchaea.</title>
        <authorList>
            <person name="Baker B.J."/>
            <person name="Saw J.H."/>
            <person name="Lind A.E."/>
            <person name="Lazar C.S."/>
            <person name="Hinrichs K.-U."/>
            <person name="Teske A.P."/>
            <person name="Ettema T.J."/>
        </authorList>
    </citation>
    <scope>NUCLEOTIDE SEQUENCE [LARGE SCALE GENOMIC DNA]</scope>
</reference>
<dbReference type="InterPro" id="IPR017896">
    <property type="entry name" value="4Fe4S_Fe-S-bd"/>
</dbReference>
<dbReference type="Pfam" id="PF13247">
    <property type="entry name" value="Fer4_11"/>
    <property type="match status" value="1"/>
</dbReference>
<dbReference type="PANTHER" id="PTHR42859:SF10">
    <property type="entry name" value="DIMETHYLSULFOXIDE REDUCTASE CHAIN B"/>
    <property type="match status" value="1"/>
</dbReference>
<evidence type="ECO:0000313" key="11">
    <source>
        <dbReference type="Proteomes" id="UP000074294"/>
    </source>
</evidence>
<dbReference type="PROSITE" id="PS51379">
    <property type="entry name" value="4FE4S_FER_2"/>
    <property type="match status" value="3"/>
</dbReference>
<dbReference type="GO" id="GO:0009055">
    <property type="term" value="F:electron transfer activity"/>
    <property type="evidence" value="ECO:0007669"/>
    <property type="project" value="UniProtKB-UniRule"/>
</dbReference>
<dbReference type="AlphaFoldDB" id="A0A147JVW6"/>
<evidence type="ECO:0000313" key="10">
    <source>
        <dbReference type="EMBL" id="KUO40564.1"/>
    </source>
</evidence>
<dbReference type="EMBL" id="LQMQ01000039">
    <property type="protein sequence ID" value="KUO40564.1"/>
    <property type="molecule type" value="Genomic_DNA"/>
</dbReference>
<dbReference type="GO" id="GO:0016491">
    <property type="term" value="F:oxidoreductase activity"/>
    <property type="evidence" value="ECO:0007669"/>
    <property type="project" value="UniProtKB-ARBA"/>
</dbReference>
<evidence type="ECO:0000256" key="8">
    <source>
        <dbReference type="RuleBase" id="RU365098"/>
    </source>
</evidence>
<feature type="domain" description="4Fe-4S ferredoxin-type" evidence="9">
    <location>
        <begin position="44"/>
        <end position="75"/>
    </location>
</feature>
<dbReference type="Gene3D" id="3.30.70.20">
    <property type="match status" value="2"/>
</dbReference>
<comment type="caution">
    <text evidence="10">The sequence shown here is derived from an EMBL/GenBank/DDBJ whole genome shotgun (WGS) entry which is preliminary data.</text>
</comment>
<evidence type="ECO:0000256" key="5">
    <source>
        <dbReference type="ARBA" id="ARBA00022982"/>
    </source>
</evidence>
<dbReference type="InterPro" id="IPR017900">
    <property type="entry name" value="4Fe4S_Fe_S_CS"/>
</dbReference>